<evidence type="ECO:0000256" key="8">
    <source>
        <dbReference type="ARBA" id="ARBA00047899"/>
    </source>
</evidence>
<comment type="similarity">
    <text evidence="1">Belongs to the protein kinase superfamily. CAMK Ser/Thr protein kinase family. PIM subfamily.</text>
</comment>
<evidence type="ECO:0000313" key="14">
    <source>
        <dbReference type="EMBL" id="KAG9354294.1"/>
    </source>
</evidence>
<dbReference type="SUPFAM" id="SSF56112">
    <property type="entry name" value="Protein kinase-like (PK-like)"/>
    <property type="match status" value="1"/>
</dbReference>
<dbReference type="SMART" id="SM00220">
    <property type="entry name" value="S_TKc"/>
    <property type="match status" value="1"/>
</dbReference>
<evidence type="ECO:0000256" key="5">
    <source>
        <dbReference type="ARBA" id="ARBA00022741"/>
    </source>
</evidence>
<comment type="caution">
    <text evidence="14">The sequence shown here is derived from an EMBL/GenBank/DDBJ whole genome shotgun (WGS) entry which is preliminary data.</text>
</comment>
<feature type="non-terminal residue" evidence="14">
    <location>
        <position position="1"/>
    </location>
</feature>
<feature type="compositionally biased region" description="Basic and acidic residues" evidence="12">
    <location>
        <begin position="36"/>
        <end position="46"/>
    </location>
</feature>
<evidence type="ECO:0000256" key="1">
    <source>
        <dbReference type="ARBA" id="ARBA00005505"/>
    </source>
</evidence>
<keyword evidence="4" id="KW-0808">Transferase</keyword>
<comment type="catalytic activity">
    <reaction evidence="9">
        <text>L-seryl-[protein] + ATP = O-phospho-L-seryl-[protein] + ADP + H(+)</text>
        <dbReference type="Rhea" id="RHEA:17989"/>
        <dbReference type="Rhea" id="RHEA-COMP:9863"/>
        <dbReference type="Rhea" id="RHEA-COMP:11604"/>
        <dbReference type="ChEBI" id="CHEBI:15378"/>
        <dbReference type="ChEBI" id="CHEBI:29999"/>
        <dbReference type="ChEBI" id="CHEBI:30616"/>
        <dbReference type="ChEBI" id="CHEBI:83421"/>
        <dbReference type="ChEBI" id="CHEBI:456216"/>
        <dbReference type="EC" id="2.7.11.1"/>
    </reaction>
</comment>
<evidence type="ECO:0000256" key="11">
    <source>
        <dbReference type="RuleBase" id="RU000304"/>
    </source>
</evidence>
<dbReference type="InterPro" id="IPR017441">
    <property type="entry name" value="Protein_kinase_ATP_BS"/>
</dbReference>
<dbReference type="EMBL" id="JAFBMS010000003">
    <property type="protein sequence ID" value="KAG9354294.1"/>
    <property type="molecule type" value="Genomic_DNA"/>
</dbReference>
<evidence type="ECO:0000256" key="9">
    <source>
        <dbReference type="ARBA" id="ARBA00048679"/>
    </source>
</evidence>
<dbReference type="Pfam" id="PF00069">
    <property type="entry name" value="Pkinase"/>
    <property type="match status" value="1"/>
</dbReference>
<dbReference type="PROSITE" id="PS00108">
    <property type="entry name" value="PROTEIN_KINASE_ST"/>
    <property type="match status" value="1"/>
</dbReference>
<keyword evidence="3 11" id="KW-0723">Serine/threonine-protein kinase</keyword>
<gene>
    <name evidence="14" type="ORF">JZ751_012418</name>
</gene>
<keyword evidence="5 10" id="KW-0547">Nucleotide-binding</keyword>
<reference evidence="14" key="1">
    <citation type="thesis" date="2021" institute="BYU ScholarsArchive" country="Provo, UT, USA">
        <title>Applications of and Algorithms for Genome Assembly and Genomic Analyses with an Emphasis on Marine Teleosts.</title>
        <authorList>
            <person name="Pickett B.D."/>
        </authorList>
    </citation>
    <scope>NUCLEOTIDE SEQUENCE</scope>
    <source>
        <strain evidence="14">HI-2016</strain>
    </source>
</reference>
<dbReference type="GO" id="GO:0007346">
    <property type="term" value="P:regulation of mitotic cell cycle"/>
    <property type="evidence" value="ECO:0007669"/>
    <property type="project" value="TreeGrafter"/>
</dbReference>
<feature type="region of interest" description="Disordered" evidence="12">
    <location>
        <begin position="26"/>
        <end position="54"/>
    </location>
</feature>
<evidence type="ECO:0000256" key="2">
    <source>
        <dbReference type="ARBA" id="ARBA00012513"/>
    </source>
</evidence>
<dbReference type="GO" id="GO:0005737">
    <property type="term" value="C:cytoplasm"/>
    <property type="evidence" value="ECO:0007669"/>
    <property type="project" value="TreeGrafter"/>
</dbReference>
<dbReference type="InterPro" id="IPR051138">
    <property type="entry name" value="PIM_Ser/Thr_kinase"/>
</dbReference>
<dbReference type="GO" id="GO:0005524">
    <property type="term" value="F:ATP binding"/>
    <property type="evidence" value="ECO:0007669"/>
    <property type="project" value="UniProtKB-UniRule"/>
</dbReference>
<dbReference type="PANTHER" id="PTHR22984">
    <property type="entry name" value="SERINE/THREONINE-PROTEIN KINASE PIM"/>
    <property type="match status" value="1"/>
</dbReference>
<keyword evidence="7 10" id="KW-0067">ATP-binding</keyword>
<dbReference type="PANTHER" id="PTHR22984:SF11">
    <property type="entry name" value="AURORA KINASE-RELATED"/>
    <property type="match status" value="1"/>
</dbReference>
<name>A0A8T2PSH2_9TELE</name>
<evidence type="ECO:0000256" key="12">
    <source>
        <dbReference type="SAM" id="MobiDB-lite"/>
    </source>
</evidence>
<dbReference type="GO" id="GO:0004674">
    <property type="term" value="F:protein serine/threonine kinase activity"/>
    <property type="evidence" value="ECO:0007669"/>
    <property type="project" value="UniProtKB-KW"/>
</dbReference>
<comment type="catalytic activity">
    <reaction evidence="8">
        <text>L-threonyl-[protein] + ATP = O-phospho-L-threonyl-[protein] + ADP + H(+)</text>
        <dbReference type="Rhea" id="RHEA:46608"/>
        <dbReference type="Rhea" id="RHEA-COMP:11060"/>
        <dbReference type="Rhea" id="RHEA-COMP:11605"/>
        <dbReference type="ChEBI" id="CHEBI:15378"/>
        <dbReference type="ChEBI" id="CHEBI:30013"/>
        <dbReference type="ChEBI" id="CHEBI:30616"/>
        <dbReference type="ChEBI" id="CHEBI:61977"/>
        <dbReference type="ChEBI" id="CHEBI:456216"/>
        <dbReference type="EC" id="2.7.11.1"/>
    </reaction>
</comment>
<dbReference type="AlphaFoldDB" id="A0A8T2PSH2"/>
<dbReference type="InterPro" id="IPR008271">
    <property type="entry name" value="Ser/Thr_kinase_AS"/>
</dbReference>
<dbReference type="Proteomes" id="UP000824540">
    <property type="component" value="Unassembled WGS sequence"/>
</dbReference>
<dbReference type="PROSITE" id="PS00107">
    <property type="entry name" value="PROTEIN_KINASE_ATP"/>
    <property type="match status" value="1"/>
</dbReference>
<evidence type="ECO:0000256" key="7">
    <source>
        <dbReference type="ARBA" id="ARBA00022840"/>
    </source>
</evidence>
<sequence>MQKLKKSSETTVEDITPVVCTNVGRKRRLASSVEEPETKRQKEQPCGDKPSNVKGRRIKNVRKTRVGKVYEKGPKLGQGGFGSVFAGTRKSDGQSVALKYVCKDEEENIHLARVSSHHTFDFPLLQPGLEGPLPKEVGLIMKVNQPSSHPNILELYDWFDRPASYVMAMERPKPCQDLLDYCVAQGGLLKEEQARNVTKQLLAALQHCHDRGVVHRDVKPENILIQTDTKQIKLIDFGCGDPLQDDPYTEFSGTDHYLPPEWFQKQKFLAGPGTVWSVGVTLYNVVCGGFPFKILTSRKMRHVEFREGLSPGEEAVGEGMGCIQTCHMCLHNHTLSVFLKQSSKTSFAAASPFGQKTGPLWSSCSTTPGCTRLAKSPSFYHTP</sequence>
<evidence type="ECO:0000313" key="15">
    <source>
        <dbReference type="Proteomes" id="UP000824540"/>
    </source>
</evidence>
<keyword evidence="15" id="KW-1185">Reference proteome</keyword>
<evidence type="ECO:0000256" key="10">
    <source>
        <dbReference type="PROSITE-ProRule" id="PRU10141"/>
    </source>
</evidence>
<dbReference type="Gene3D" id="1.10.510.10">
    <property type="entry name" value="Transferase(Phosphotransferase) domain 1"/>
    <property type="match status" value="1"/>
</dbReference>
<feature type="binding site" evidence="10">
    <location>
        <position position="103"/>
    </location>
    <ligand>
        <name>ATP</name>
        <dbReference type="ChEBI" id="CHEBI:30616"/>
    </ligand>
</feature>
<protein>
    <recommendedName>
        <fullName evidence="2">non-specific serine/threonine protein kinase</fullName>
        <ecNumber evidence="2">2.7.11.1</ecNumber>
    </recommendedName>
</protein>
<evidence type="ECO:0000256" key="6">
    <source>
        <dbReference type="ARBA" id="ARBA00022777"/>
    </source>
</evidence>
<dbReference type="OrthoDB" id="8596411at2759"/>
<keyword evidence="6" id="KW-0418">Kinase</keyword>
<dbReference type="InterPro" id="IPR000719">
    <property type="entry name" value="Prot_kinase_dom"/>
</dbReference>
<dbReference type="GO" id="GO:0043066">
    <property type="term" value="P:negative regulation of apoptotic process"/>
    <property type="evidence" value="ECO:0007669"/>
    <property type="project" value="TreeGrafter"/>
</dbReference>
<evidence type="ECO:0000256" key="4">
    <source>
        <dbReference type="ARBA" id="ARBA00022679"/>
    </source>
</evidence>
<dbReference type="PROSITE" id="PS50011">
    <property type="entry name" value="PROTEIN_KINASE_DOM"/>
    <property type="match status" value="1"/>
</dbReference>
<dbReference type="InterPro" id="IPR011009">
    <property type="entry name" value="Kinase-like_dom_sf"/>
</dbReference>
<organism evidence="14 15">
    <name type="scientific">Albula glossodonta</name>
    <name type="common">roundjaw bonefish</name>
    <dbReference type="NCBI Taxonomy" id="121402"/>
    <lineage>
        <taxon>Eukaryota</taxon>
        <taxon>Metazoa</taxon>
        <taxon>Chordata</taxon>
        <taxon>Craniata</taxon>
        <taxon>Vertebrata</taxon>
        <taxon>Euteleostomi</taxon>
        <taxon>Actinopterygii</taxon>
        <taxon>Neopterygii</taxon>
        <taxon>Teleostei</taxon>
        <taxon>Albuliformes</taxon>
        <taxon>Albulidae</taxon>
        <taxon>Albula</taxon>
    </lineage>
</organism>
<accession>A0A8T2PSH2</accession>
<dbReference type="Gene3D" id="3.30.200.20">
    <property type="entry name" value="Phosphorylase Kinase, domain 1"/>
    <property type="match status" value="1"/>
</dbReference>
<evidence type="ECO:0000259" key="13">
    <source>
        <dbReference type="PROSITE" id="PS50011"/>
    </source>
</evidence>
<evidence type="ECO:0000256" key="3">
    <source>
        <dbReference type="ARBA" id="ARBA00022527"/>
    </source>
</evidence>
<proteinExistence type="inferred from homology"/>
<dbReference type="EC" id="2.7.11.1" evidence="2"/>
<feature type="domain" description="Protein kinase" evidence="13">
    <location>
        <begin position="70"/>
        <end position="383"/>
    </location>
</feature>